<organism evidence="7 8">
    <name type="scientific">Hoeflea marina</name>
    <dbReference type="NCBI Taxonomy" id="274592"/>
    <lineage>
        <taxon>Bacteria</taxon>
        <taxon>Pseudomonadati</taxon>
        <taxon>Pseudomonadota</taxon>
        <taxon>Alphaproteobacteria</taxon>
        <taxon>Hyphomicrobiales</taxon>
        <taxon>Rhizobiaceae</taxon>
        <taxon>Hoeflea</taxon>
    </lineage>
</organism>
<name>A0A317PTB9_9HYPH</name>
<evidence type="ECO:0000256" key="2">
    <source>
        <dbReference type="ARBA" id="ARBA00022692"/>
    </source>
</evidence>
<evidence type="ECO:0000256" key="1">
    <source>
        <dbReference type="ARBA" id="ARBA00004127"/>
    </source>
</evidence>
<feature type="transmembrane region" description="Helical" evidence="5">
    <location>
        <begin position="85"/>
        <end position="105"/>
    </location>
</feature>
<comment type="caution">
    <text evidence="7">The sequence shown here is derived from an EMBL/GenBank/DDBJ whole genome shotgun (WGS) entry which is preliminary data.</text>
</comment>
<accession>A0A317PTB9</accession>
<reference evidence="7 8" key="1">
    <citation type="submission" date="2018-05" db="EMBL/GenBank/DDBJ databases">
        <title>Genomic Encyclopedia of Type Strains, Phase IV (KMG-IV): sequencing the most valuable type-strain genomes for metagenomic binning, comparative biology and taxonomic classification.</title>
        <authorList>
            <person name="Goeker M."/>
        </authorList>
    </citation>
    <scope>NUCLEOTIDE SEQUENCE [LARGE SCALE GENOMIC DNA]</scope>
    <source>
        <strain evidence="7 8">DSM 16791</strain>
    </source>
</reference>
<keyword evidence="3 5" id="KW-1133">Transmembrane helix</keyword>
<dbReference type="Pfam" id="PF02656">
    <property type="entry name" value="DUF202"/>
    <property type="match status" value="1"/>
</dbReference>
<dbReference type="AlphaFoldDB" id="A0A317PTB9"/>
<keyword evidence="4 5" id="KW-0472">Membrane</keyword>
<dbReference type="RefSeq" id="WP_110030043.1">
    <property type="nucleotide sequence ID" value="NZ_QGTR01000001.1"/>
</dbReference>
<proteinExistence type="predicted"/>
<keyword evidence="2 5" id="KW-0812">Transmembrane</keyword>
<evidence type="ECO:0000313" key="7">
    <source>
        <dbReference type="EMBL" id="PWW03486.1"/>
    </source>
</evidence>
<sequence length="107" mass="11314">MIKNYADHSANERTFLAWVRTAMAVVGFGLAAARLDPGAPSTGSEIGLLAAGGLVVLIAYLRMLRLRKRIALEAEVDDGSFGPDAMLLALVMALFLLLGAFGLHVDS</sequence>
<gene>
    <name evidence="7" type="ORF">DFR52_101167</name>
</gene>
<feature type="transmembrane region" description="Helical" evidence="5">
    <location>
        <begin position="15"/>
        <end position="34"/>
    </location>
</feature>
<evidence type="ECO:0000256" key="5">
    <source>
        <dbReference type="SAM" id="Phobius"/>
    </source>
</evidence>
<dbReference type="InterPro" id="IPR003807">
    <property type="entry name" value="DUF202"/>
</dbReference>
<evidence type="ECO:0000259" key="6">
    <source>
        <dbReference type="Pfam" id="PF02656"/>
    </source>
</evidence>
<evidence type="ECO:0000256" key="4">
    <source>
        <dbReference type="ARBA" id="ARBA00023136"/>
    </source>
</evidence>
<comment type="subcellular location">
    <subcellularLocation>
        <location evidence="1">Endomembrane system</location>
        <topology evidence="1">Multi-pass membrane protein</topology>
    </subcellularLocation>
</comment>
<feature type="domain" description="DUF202" evidence="6">
    <location>
        <begin position="7"/>
        <end position="68"/>
    </location>
</feature>
<evidence type="ECO:0000256" key="3">
    <source>
        <dbReference type="ARBA" id="ARBA00022989"/>
    </source>
</evidence>
<dbReference type="GO" id="GO:0012505">
    <property type="term" value="C:endomembrane system"/>
    <property type="evidence" value="ECO:0007669"/>
    <property type="project" value="UniProtKB-SubCell"/>
</dbReference>
<dbReference type="EMBL" id="QGTR01000001">
    <property type="protein sequence ID" value="PWW03486.1"/>
    <property type="molecule type" value="Genomic_DNA"/>
</dbReference>
<evidence type="ECO:0000313" key="8">
    <source>
        <dbReference type="Proteomes" id="UP000246352"/>
    </source>
</evidence>
<dbReference type="OrthoDB" id="582337at2"/>
<keyword evidence="8" id="KW-1185">Reference proteome</keyword>
<dbReference type="Proteomes" id="UP000246352">
    <property type="component" value="Unassembled WGS sequence"/>
</dbReference>
<protein>
    <submittedName>
        <fullName evidence="7">Putative membrane protein</fullName>
    </submittedName>
</protein>
<feature type="transmembrane region" description="Helical" evidence="5">
    <location>
        <begin position="46"/>
        <end position="64"/>
    </location>
</feature>